<accession>A0AAD5RJP4</accession>
<comment type="caution">
    <text evidence="1">The sequence shown here is derived from an EMBL/GenBank/DDBJ whole genome shotgun (WGS) entry which is preliminary data.</text>
</comment>
<sequence length="158" mass="16939">MASTISGSGSGTGTVIMTYLSTLVGWQVFPPSQSPDIIIARAPEDRLAQSVRDEERGFADCIARIISTAEISHRQLPPNPSTPAWRVGRTKSPKEEPAAAWNSVLCVLASLASRGMPGSHATFASPRPTDATTPHFTIIIRHPRSFFSALKSLAMVLV</sequence>
<dbReference type="EMBL" id="JAKWBI020000385">
    <property type="protein sequence ID" value="KAJ2895668.1"/>
    <property type="molecule type" value="Genomic_DNA"/>
</dbReference>
<dbReference type="Proteomes" id="UP001201980">
    <property type="component" value="Unassembled WGS sequence"/>
</dbReference>
<name>A0AAD5RJP4_9PEZI</name>
<gene>
    <name evidence="1" type="ORF">MKZ38_006274</name>
</gene>
<protein>
    <submittedName>
        <fullName evidence="1">Uncharacterized protein</fullName>
    </submittedName>
</protein>
<evidence type="ECO:0000313" key="1">
    <source>
        <dbReference type="EMBL" id="KAJ2895668.1"/>
    </source>
</evidence>
<reference evidence="1" key="1">
    <citation type="submission" date="2022-07" db="EMBL/GenBank/DDBJ databases">
        <title>Draft genome sequence of Zalerion maritima ATCC 34329, a (micro)plastics degrading marine fungus.</title>
        <authorList>
            <person name="Paco A."/>
            <person name="Goncalves M.F.M."/>
            <person name="Rocha-Santos T.A.P."/>
            <person name="Alves A."/>
        </authorList>
    </citation>
    <scope>NUCLEOTIDE SEQUENCE</scope>
    <source>
        <strain evidence="1">ATCC 34329</strain>
    </source>
</reference>
<organism evidence="1 2">
    <name type="scientific">Zalerion maritima</name>
    <dbReference type="NCBI Taxonomy" id="339359"/>
    <lineage>
        <taxon>Eukaryota</taxon>
        <taxon>Fungi</taxon>
        <taxon>Dikarya</taxon>
        <taxon>Ascomycota</taxon>
        <taxon>Pezizomycotina</taxon>
        <taxon>Sordariomycetes</taxon>
        <taxon>Lulworthiomycetidae</taxon>
        <taxon>Lulworthiales</taxon>
        <taxon>Lulworthiaceae</taxon>
        <taxon>Zalerion</taxon>
    </lineage>
</organism>
<keyword evidence="2" id="KW-1185">Reference proteome</keyword>
<evidence type="ECO:0000313" key="2">
    <source>
        <dbReference type="Proteomes" id="UP001201980"/>
    </source>
</evidence>
<proteinExistence type="predicted"/>
<dbReference type="AlphaFoldDB" id="A0AAD5RJP4"/>